<evidence type="ECO:0000256" key="1">
    <source>
        <dbReference type="PROSITE-ProRule" id="PRU00221"/>
    </source>
</evidence>
<organism evidence="3 4">
    <name type="scientific">Obba rivulosa</name>
    <dbReference type="NCBI Taxonomy" id="1052685"/>
    <lineage>
        <taxon>Eukaryota</taxon>
        <taxon>Fungi</taxon>
        <taxon>Dikarya</taxon>
        <taxon>Basidiomycota</taxon>
        <taxon>Agaricomycotina</taxon>
        <taxon>Agaricomycetes</taxon>
        <taxon>Polyporales</taxon>
        <taxon>Gelatoporiaceae</taxon>
        <taxon>Obba</taxon>
    </lineage>
</organism>
<feature type="region of interest" description="Disordered" evidence="2">
    <location>
        <begin position="661"/>
        <end position="721"/>
    </location>
</feature>
<dbReference type="EMBL" id="KV722412">
    <property type="protein sequence ID" value="OCH90108.1"/>
    <property type="molecule type" value="Genomic_DNA"/>
</dbReference>
<dbReference type="OrthoDB" id="429520at2759"/>
<dbReference type="PROSITE" id="PS50082">
    <property type="entry name" value="WD_REPEATS_2"/>
    <property type="match status" value="2"/>
</dbReference>
<keyword evidence="4" id="KW-1185">Reference proteome</keyword>
<dbReference type="Gene3D" id="2.130.10.10">
    <property type="entry name" value="YVTN repeat-like/Quinoprotein amine dehydrogenase"/>
    <property type="match status" value="2"/>
</dbReference>
<dbReference type="InterPro" id="IPR036322">
    <property type="entry name" value="WD40_repeat_dom_sf"/>
</dbReference>
<reference evidence="3 4" key="1">
    <citation type="submission" date="2016-07" db="EMBL/GenBank/DDBJ databases">
        <title>Draft genome of the white-rot fungus Obba rivulosa 3A-2.</title>
        <authorList>
            <consortium name="DOE Joint Genome Institute"/>
            <person name="Miettinen O."/>
            <person name="Riley R."/>
            <person name="Acob R."/>
            <person name="Barry K."/>
            <person name="Cullen D."/>
            <person name="De Vries R."/>
            <person name="Hainaut M."/>
            <person name="Hatakka A."/>
            <person name="Henrissat B."/>
            <person name="Hilden K."/>
            <person name="Kuo R."/>
            <person name="Labutti K."/>
            <person name="Lipzen A."/>
            <person name="Makela M.R."/>
            <person name="Sandor L."/>
            <person name="Spatafora J.W."/>
            <person name="Grigoriev I.V."/>
            <person name="Hibbett D.S."/>
        </authorList>
    </citation>
    <scope>NUCLEOTIDE SEQUENCE [LARGE SCALE GENOMIC DNA]</scope>
    <source>
        <strain evidence="3 4">3A-2</strain>
    </source>
</reference>
<protein>
    <recommendedName>
        <fullName evidence="5">WD40 repeat-like protein</fullName>
    </recommendedName>
</protein>
<dbReference type="InterPro" id="IPR001680">
    <property type="entry name" value="WD40_rpt"/>
</dbReference>
<dbReference type="Proteomes" id="UP000250043">
    <property type="component" value="Unassembled WGS sequence"/>
</dbReference>
<dbReference type="PANTHER" id="PTHR19855">
    <property type="entry name" value="WD40 REPEAT PROTEIN 12, 37"/>
    <property type="match status" value="1"/>
</dbReference>
<feature type="repeat" description="WD" evidence="1">
    <location>
        <begin position="101"/>
        <end position="145"/>
    </location>
</feature>
<feature type="compositionally biased region" description="Low complexity" evidence="2">
    <location>
        <begin position="549"/>
        <end position="566"/>
    </location>
</feature>
<dbReference type="PANTHER" id="PTHR19855:SF11">
    <property type="entry name" value="RIBOSOME BIOGENESIS PROTEIN WDR12"/>
    <property type="match status" value="1"/>
</dbReference>
<feature type="region of interest" description="Disordered" evidence="2">
    <location>
        <begin position="549"/>
        <end position="649"/>
    </location>
</feature>
<feature type="compositionally biased region" description="Polar residues" evidence="2">
    <location>
        <begin position="627"/>
        <end position="649"/>
    </location>
</feature>
<gene>
    <name evidence="3" type="ORF">OBBRIDRAFT_731438</name>
</gene>
<evidence type="ECO:0008006" key="5">
    <source>
        <dbReference type="Google" id="ProtNLM"/>
    </source>
</evidence>
<feature type="repeat" description="WD" evidence="1">
    <location>
        <begin position="326"/>
        <end position="356"/>
    </location>
</feature>
<evidence type="ECO:0000313" key="4">
    <source>
        <dbReference type="Proteomes" id="UP000250043"/>
    </source>
</evidence>
<dbReference type="InterPro" id="IPR015943">
    <property type="entry name" value="WD40/YVTN_repeat-like_dom_sf"/>
</dbReference>
<accession>A0A8E2ASG9</accession>
<feature type="compositionally biased region" description="Polar residues" evidence="2">
    <location>
        <begin position="661"/>
        <end position="670"/>
    </location>
</feature>
<proteinExistence type="predicted"/>
<feature type="compositionally biased region" description="Low complexity" evidence="2">
    <location>
        <begin position="671"/>
        <end position="705"/>
    </location>
</feature>
<sequence length="742" mass="79031">MSSGGLLTSSLKYGVVSRSYPLTGKVLRGYLDAMGTINGLGIGNPNVEFSPHLTAVALSSEGGTAKILWGFRHGEVAVTTASRAMDGSRPAAAKHTRCAVEECHQGMVHDVAWGASADGLVAFVTGGADGQVKLWDAKRMRCLWTSERRDVLIPDSYMKVVVDVPRGVIVGVLKSGEVIVWSGLSPLFFEDQGSPGSFSGAHEVRISAPPAHISSEVPLPGNSHPDIWQLHYTFESNTHLSILAAYRNDPRFYRFAIDLSSGTFERTAFGNDSTGPIRSLQPVFARESGETSFVIAGDQLGCIHVFAWDTTLPAGSPNVPPAQTFEAHEDGAVTALAWNPVILVSGSERGTVKVWDSLTFAPLRSFTSPIPRAAESEGECTTQIVLDRDLLVASVGNRVVALRAGAVGKHGKSHGKAKQTRTSARHASVAKWHRQVEMYRDIAESRRVLEEEQQHVRRVFGREREQHSALSHLGLSEVEAVEYVLMLSRDEEETRRRATGSAFSASTSTHDVEEGVFLDDFDLQTPVTTPMANPRPAGSFATGTASPFWSASPSSANSSPYVNSRSGTFASQSSHKVHVSPRVRPEPTEAGFSASPIEGTMSSLVDGSRSATVPSPSDPEHFPPVSRTPSSAGASVPSTPRSCSHISGSPVSFSSAWSTPLQMSRSTGNTPSVQGSVPSSPVMAPRYGISSGQSGISRSMASGSSVPPPSVRNGGDGSWDDDEIRFAIELSLAEARSRGEIG</sequence>
<feature type="compositionally biased region" description="Polar residues" evidence="2">
    <location>
        <begin position="600"/>
        <end position="615"/>
    </location>
</feature>
<dbReference type="SUPFAM" id="SSF50978">
    <property type="entry name" value="WD40 repeat-like"/>
    <property type="match status" value="1"/>
</dbReference>
<evidence type="ECO:0000313" key="3">
    <source>
        <dbReference type="EMBL" id="OCH90108.1"/>
    </source>
</evidence>
<dbReference type="Pfam" id="PF00400">
    <property type="entry name" value="WD40"/>
    <property type="match status" value="2"/>
</dbReference>
<evidence type="ECO:0000256" key="2">
    <source>
        <dbReference type="SAM" id="MobiDB-lite"/>
    </source>
</evidence>
<keyword evidence="1" id="KW-0853">WD repeat</keyword>
<dbReference type="SMART" id="SM00320">
    <property type="entry name" value="WD40"/>
    <property type="match status" value="2"/>
</dbReference>
<name>A0A8E2ASG9_9APHY</name>
<dbReference type="AlphaFoldDB" id="A0A8E2ASG9"/>